<gene>
    <name evidence="1" type="ORF">UFOVP9_31</name>
</gene>
<organism evidence="1">
    <name type="scientific">uncultured Caudovirales phage</name>
    <dbReference type="NCBI Taxonomy" id="2100421"/>
    <lineage>
        <taxon>Viruses</taxon>
        <taxon>Duplodnaviria</taxon>
        <taxon>Heunggongvirae</taxon>
        <taxon>Uroviricota</taxon>
        <taxon>Caudoviricetes</taxon>
        <taxon>Peduoviridae</taxon>
        <taxon>Maltschvirus</taxon>
        <taxon>Maltschvirus maltsch</taxon>
    </lineage>
</organism>
<dbReference type="EMBL" id="LR796140">
    <property type="protein sequence ID" value="CAB4121218.1"/>
    <property type="molecule type" value="Genomic_DNA"/>
</dbReference>
<proteinExistence type="predicted"/>
<reference evidence="1" key="1">
    <citation type="submission" date="2020-04" db="EMBL/GenBank/DDBJ databases">
        <authorList>
            <person name="Chiriac C."/>
            <person name="Salcher M."/>
            <person name="Ghai R."/>
            <person name="Kavagutti S V."/>
        </authorList>
    </citation>
    <scope>NUCLEOTIDE SEQUENCE</scope>
</reference>
<evidence type="ECO:0008006" key="2">
    <source>
        <dbReference type="Google" id="ProtNLM"/>
    </source>
</evidence>
<evidence type="ECO:0000313" key="1">
    <source>
        <dbReference type="EMBL" id="CAB4121218.1"/>
    </source>
</evidence>
<sequence length="238" mass="27828">MNNNNSVRNNQAFSQLSINIVNALGGVLHETHIPQRLSQRRYNPLRMKAIRYILWYLNTFNGAFPSHDTIAKHVGWSRRQTVIDAFKVFEEDGLFEVTHLGHYRISNSYKLGSLFKCRQVIYALKDTLTNLYRAFCRTLQWAYDIVIKRNETLNFKTHRTLSTNVVVFGTNTNTTTFNNRKIMKKSSSFFVENADRMVHGFNNLNKFKKEEPIKQKTTEETIKYNGYQSVFARILGIK</sequence>
<accession>A0A6J5KGV3</accession>
<name>A0A6J5KGV3_9CAUD</name>
<protein>
    <recommendedName>
        <fullName evidence="2">Helix-turn-helix domain containing protein</fullName>
    </recommendedName>
</protein>